<evidence type="ECO:0000259" key="2">
    <source>
        <dbReference type="Pfam" id="PF02579"/>
    </source>
</evidence>
<dbReference type="EMBL" id="JACNJH010000116">
    <property type="protein sequence ID" value="MBC8360982.1"/>
    <property type="molecule type" value="Genomic_DNA"/>
</dbReference>
<evidence type="ECO:0000256" key="1">
    <source>
        <dbReference type="SAM" id="MobiDB-lite"/>
    </source>
</evidence>
<dbReference type="InterPro" id="IPR036105">
    <property type="entry name" value="DiNase_FeMo-co_biosyn_sf"/>
</dbReference>
<dbReference type="SUPFAM" id="SSF53146">
    <property type="entry name" value="Nitrogenase accessory factor-like"/>
    <property type="match status" value="1"/>
</dbReference>
<organism evidence="3 4">
    <name type="scientific">Candidatus Desulfatibia profunda</name>
    <dbReference type="NCBI Taxonomy" id="2841695"/>
    <lineage>
        <taxon>Bacteria</taxon>
        <taxon>Pseudomonadati</taxon>
        <taxon>Thermodesulfobacteriota</taxon>
        <taxon>Desulfobacteria</taxon>
        <taxon>Desulfobacterales</taxon>
        <taxon>Desulfobacterales incertae sedis</taxon>
        <taxon>Candidatus Desulfatibia</taxon>
    </lineage>
</organism>
<comment type="caution">
    <text evidence="3">The sequence shown here is derived from an EMBL/GenBank/DDBJ whole genome shotgun (WGS) entry which is preliminary data.</text>
</comment>
<dbReference type="InterPro" id="IPR003731">
    <property type="entry name" value="Di-Nase_FeMo-co_biosynth"/>
</dbReference>
<gene>
    <name evidence="3" type="ORF">H8E23_06265</name>
</gene>
<feature type="domain" description="Dinitrogenase iron-molybdenum cofactor biosynthesis" evidence="2">
    <location>
        <begin position="10"/>
        <end position="96"/>
    </location>
</feature>
<proteinExistence type="predicted"/>
<dbReference type="AlphaFoldDB" id="A0A8J6TIF5"/>
<feature type="compositionally biased region" description="Polar residues" evidence="1">
    <location>
        <begin position="131"/>
        <end position="142"/>
    </location>
</feature>
<sequence length="142" mass="15666">MRVAVAVWKDRISPVFDVSRDILVLDIENGIITGKHGERFASDNSAHKLTRLAELRVQKLICGAISQPLADMLTSNGIKTLSFIAGGIEEVIAAYLAGNLPNPALSMPGCCSRRRRSRREVGLGRYRKNTWDTGETTNQKDK</sequence>
<reference evidence="3 4" key="1">
    <citation type="submission" date="2020-08" db="EMBL/GenBank/DDBJ databases">
        <title>Bridging the membrane lipid divide: bacteria of the FCB group superphylum have the potential to synthesize archaeal ether lipids.</title>
        <authorList>
            <person name="Villanueva L."/>
            <person name="Von Meijenfeldt F.A.B."/>
            <person name="Westbye A.B."/>
            <person name="Yadav S."/>
            <person name="Hopmans E.C."/>
            <person name="Dutilh B.E."/>
            <person name="Sinninghe Damste J.S."/>
        </authorList>
    </citation>
    <scope>NUCLEOTIDE SEQUENCE [LARGE SCALE GENOMIC DNA]</scope>
    <source>
        <strain evidence="3">NIOZ-UU30</strain>
    </source>
</reference>
<protein>
    <submittedName>
        <fullName evidence="3">NifB/NifX family molybdenum-iron cluster-binding protein</fullName>
    </submittedName>
</protein>
<feature type="region of interest" description="Disordered" evidence="1">
    <location>
        <begin position="116"/>
        <end position="142"/>
    </location>
</feature>
<dbReference type="Proteomes" id="UP000603434">
    <property type="component" value="Unassembled WGS sequence"/>
</dbReference>
<accession>A0A8J6TIF5</accession>
<evidence type="ECO:0000313" key="3">
    <source>
        <dbReference type="EMBL" id="MBC8360982.1"/>
    </source>
</evidence>
<dbReference type="Pfam" id="PF02579">
    <property type="entry name" value="Nitro_FeMo-Co"/>
    <property type="match status" value="1"/>
</dbReference>
<dbReference type="Gene3D" id="3.30.420.130">
    <property type="entry name" value="Dinitrogenase iron-molybdenum cofactor biosynthesis domain"/>
    <property type="match status" value="1"/>
</dbReference>
<name>A0A8J6TIF5_9BACT</name>
<evidence type="ECO:0000313" key="4">
    <source>
        <dbReference type="Proteomes" id="UP000603434"/>
    </source>
</evidence>